<keyword evidence="2" id="KW-0521">NADP</keyword>
<dbReference type="PANTHER" id="PTHR24320">
    <property type="entry name" value="RETINOL DEHYDROGENASE"/>
    <property type="match status" value="1"/>
</dbReference>
<dbReference type="InterPro" id="IPR036291">
    <property type="entry name" value="NAD(P)-bd_dom_sf"/>
</dbReference>
<reference evidence="4 5" key="1">
    <citation type="submission" date="2014-06" db="EMBL/GenBank/DDBJ databases">
        <title>Evolutionary Origins and Diversification of the Mycorrhizal Mutualists.</title>
        <authorList>
            <consortium name="DOE Joint Genome Institute"/>
            <consortium name="Mycorrhizal Genomics Consortium"/>
            <person name="Kohler A."/>
            <person name="Kuo A."/>
            <person name="Nagy L.G."/>
            <person name="Floudas D."/>
            <person name="Copeland A."/>
            <person name="Barry K.W."/>
            <person name="Cichocki N."/>
            <person name="Veneault-Fourrey C."/>
            <person name="LaButti K."/>
            <person name="Lindquist E.A."/>
            <person name="Lipzen A."/>
            <person name="Lundell T."/>
            <person name="Morin E."/>
            <person name="Murat C."/>
            <person name="Riley R."/>
            <person name="Ohm R."/>
            <person name="Sun H."/>
            <person name="Tunlid A."/>
            <person name="Henrissat B."/>
            <person name="Grigoriev I.V."/>
            <person name="Hibbett D.S."/>
            <person name="Martin F."/>
        </authorList>
    </citation>
    <scope>NUCLEOTIDE SEQUENCE [LARGE SCALE GENOMIC DNA]</scope>
    <source>
        <strain evidence="4 5">SS14</strain>
    </source>
</reference>
<dbReference type="HOGENOM" id="CLU_010194_44_0_1"/>
<dbReference type="PANTHER" id="PTHR24320:SF283">
    <property type="entry name" value="RETINOL DEHYDROGENASE 11"/>
    <property type="match status" value="1"/>
</dbReference>
<evidence type="ECO:0000313" key="4">
    <source>
        <dbReference type="EMBL" id="KIJ26375.1"/>
    </source>
</evidence>
<dbReference type="Proteomes" id="UP000054279">
    <property type="component" value="Unassembled WGS sequence"/>
</dbReference>
<dbReference type="EMBL" id="KN837372">
    <property type="protein sequence ID" value="KIJ26375.1"/>
    <property type="molecule type" value="Genomic_DNA"/>
</dbReference>
<evidence type="ECO:0000256" key="1">
    <source>
        <dbReference type="ARBA" id="ARBA00006484"/>
    </source>
</evidence>
<keyword evidence="3" id="KW-0560">Oxidoreductase</keyword>
<evidence type="ECO:0000256" key="2">
    <source>
        <dbReference type="ARBA" id="ARBA00022857"/>
    </source>
</evidence>
<dbReference type="Gene3D" id="3.40.50.720">
    <property type="entry name" value="NAD(P)-binding Rossmann-like Domain"/>
    <property type="match status" value="1"/>
</dbReference>
<comment type="similarity">
    <text evidence="1">Belongs to the short-chain dehydrogenases/reductases (SDR) family.</text>
</comment>
<proteinExistence type="inferred from homology"/>
<accession>A0A0C9UM71</accession>
<organism evidence="4 5">
    <name type="scientific">Sphaerobolus stellatus (strain SS14)</name>
    <dbReference type="NCBI Taxonomy" id="990650"/>
    <lineage>
        <taxon>Eukaryota</taxon>
        <taxon>Fungi</taxon>
        <taxon>Dikarya</taxon>
        <taxon>Basidiomycota</taxon>
        <taxon>Agaricomycotina</taxon>
        <taxon>Agaricomycetes</taxon>
        <taxon>Phallomycetidae</taxon>
        <taxon>Geastrales</taxon>
        <taxon>Sphaerobolaceae</taxon>
        <taxon>Sphaerobolus</taxon>
    </lineage>
</organism>
<evidence type="ECO:0008006" key="6">
    <source>
        <dbReference type="Google" id="ProtNLM"/>
    </source>
</evidence>
<dbReference type="PROSITE" id="PS00061">
    <property type="entry name" value="ADH_SHORT"/>
    <property type="match status" value="1"/>
</dbReference>
<dbReference type="Pfam" id="PF00106">
    <property type="entry name" value="adh_short"/>
    <property type="match status" value="1"/>
</dbReference>
<dbReference type="GO" id="GO:0016491">
    <property type="term" value="F:oxidoreductase activity"/>
    <property type="evidence" value="ECO:0007669"/>
    <property type="project" value="UniProtKB-KW"/>
</dbReference>
<dbReference type="AlphaFoldDB" id="A0A0C9UM71"/>
<dbReference type="OrthoDB" id="191139at2759"/>
<dbReference type="InterPro" id="IPR020904">
    <property type="entry name" value="Sc_DH/Rdtase_CS"/>
</dbReference>
<evidence type="ECO:0000313" key="5">
    <source>
        <dbReference type="Proteomes" id="UP000054279"/>
    </source>
</evidence>
<name>A0A0C9UM71_SPHS4</name>
<sequence>MSNFDTNSTAESVAKALATEIRSKTVIVTGVTPGGYGAEAARVLALEGAKVVLAGRSLSKIKATDEAIKKETPDAELRELVLDLSSQKSVREAADEVLKYSEAIDVLILNAGIMGTPYEKMVDGLELQFATNHVGNFLFTNLIIPKLFEAPAPRVVTVSSVGHQWGPVRFHDYDFQDGKVYDKWVAYGQSKTASILFTVELADRYKNTKLRAFSIHPGGAATSLHQHMTKEDYERFSDFYNPDGTAKGNWLRTVEQCSATHIVASFDPSIANETGAYLTECKIATDQVAPYAIDKENATKLWTLTEELVGQKFNV</sequence>
<dbReference type="SUPFAM" id="SSF51735">
    <property type="entry name" value="NAD(P)-binding Rossmann-fold domains"/>
    <property type="match status" value="1"/>
</dbReference>
<evidence type="ECO:0000256" key="3">
    <source>
        <dbReference type="ARBA" id="ARBA00023002"/>
    </source>
</evidence>
<dbReference type="PRINTS" id="PR00081">
    <property type="entry name" value="GDHRDH"/>
</dbReference>
<gene>
    <name evidence="4" type="ORF">M422DRAFT_77021</name>
</gene>
<protein>
    <recommendedName>
        <fullName evidence="6">Oxidoreductase</fullName>
    </recommendedName>
</protein>
<dbReference type="InterPro" id="IPR002347">
    <property type="entry name" value="SDR_fam"/>
</dbReference>
<keyword evidence="5" id="KW-1185">Reference proteome</keyword>